<comment type="caution">
    <text evidence="3">The sequence shown here is derived from an EMBL/GenBank/DDBJ whole genome shotgun (WGS) entry which is preliminary data.</text>
</comment>
<feature type="domain" description="KNTC1 N-terminal" evidence="1">
    <location>
        <begin position="3"/>
        <end position="81"/>
    </location>
</feature>
<dbReference type="GO" id="GO:1990423">
    <property type="term" value="C:RZZ complex"/>
    <property type="evidence" value="ECO:0007669"/>
    <property type="project" value="TreeGrafter"/>
</dbReference>
<dbReference type="InterPro" id="IPR055402">
    <property type="entry name" value="KNTC1_N"/>
</dbReference>
<dbReference type="GO" id="GO:0005828">
    <property type="term" value="C:kinetochore microtubule"/>
    <property type="evidence" value="ECO:0007669"/>
    <property type="project" value="TreeGrafter"/>
</dbReference>
<keyword evidence="4" id="KW-1185">Reference proteome</keyword>
<dbReference type="AlphaFoldDB" id="A0A2G8LR34"/>
<dbReference type="EMBL" id="MRZV01000006">
    <property type="protein sequence ID" value="PIK62718.1"/>
    <property type="molecule type" value="Genomic_DNA"/>
</dbReference>
<dbReference type="Proteomes" id="UP000230750">
    <property type="component" value="Unassembled WGS sequence"/>
</dbReference>
<feature type="domain" description="KNTC1 first ARM-repeats" evidence="2">
    <location>
        <begin position="90"/>
        <end position="329"/>
    </location>
</feature>
<gene>
    <name evidence="3" type="ORF">BSL78_00297</name>
</gene>
<feature type="non-terminal residue" evidence="3">
    <location>
        <position position="1"/>
    </location>
</feature>
<sequence length="458" mass="52217">GDDTSVQVVAVTSIDGESFLKVISLPGMDCVYSLAVKPYSFLADMPPYFETIYMIEGTSKYGDEDVDNREVSTLRVRCLTEALPETRFHRLLHLSKFGEAEEFAKLFGLDLQMVHKTKANYLMKQMTLEETEVSENVSIQMKELRECLDNVTDERFIASICSDVGLPSLSANQILLSYVYNRVCNSQDLNVTDLKIQLLAKMKELKTFELVHGEHCFSQDKWHSFLQPTVVEELMKILKASMLAPAMALCLRHKEEILGEMDLKLFKLILDSIPTDVCPASIIPWLRDVLFPLVFRDYPGGKKLLADWVGDRVRNMEIRDKNSWPGNGIDLLQIFFSAYQTHTRIGQVCATEDSQILDSLETLLGQLMGLRNIKDMYQCSLSLQDYTQETVTSIAFVMLNRVAAIELVPRVVENQVKPYAEHNHLDLDKLMSEYIMYHCNSLQSRAISISQYITDSKE</sequence>
<protein>
    <submittedName>
        <fullName evidence="3">Putative kinetochore-associated protein 1</fullName>
    </submittedName>
</protein>
<dbReference type="Pfam" id="PF24520">
    <property type="entry name" value="ARM_KNTC1_1st"/>
    <property type="match status" value="1"/>
</dbReference>
<proteinExistence type="predicted"/>
<dbReference type="PANTHER" id="PTHR15688:SF1">
    <property type="entry name" value="KINETOCHORE-ASSOCIATED PROTEIN 1"/>
    <property type="match status" value="1"/>
</dbReference>
<organism evidence="3 4">
    <name type="scientific">Stichopus japonicus</name>
    <name type="common">Sea cucumber</name>
    <dbReference type="NCBI Taxonomy" id="307972"/>
    <lineage>
        <taxon>Eukaryota</taxon>
        <taxon>Metazoa</taxon>
        <taxon>Echinodermata</taxon>
        <taxon>Eleutherozoa</taxon>
        <taxon>Echinozoa</taxon>
        <taxon>Holothuroidea</taxon>
        <taxon>Aspidochirotacea</taxon>
        <taxon>Aspidochirotida</taxon>
        <taxon>Stichopodidae</taxon>
        <taxon>Apostichopus</taxon>
    </lineage>
</organism>
<dbReference type="GO" id="GO:1903394">
    <property type="term" value="P:protein localization to kinetochore involved in kinetochore assembly"/>
    <property type="evidence" value="ECO:0007669"/>
    <property type="project" value="TreeGrafter"/>
</dbReference>
<dbReference type="InterPro" id="IPR055403">
    <property type="entry name" value="ARM_KNTC1_1st"/>
</dbReference>
<dbReference type="InterPro" id="IPR052802">
    <property type="entry name" value="KNTC1"/>
</dbReference>
<dbReference type="Pfam" id="PF24506">
    <property type="entry name" value="KNTC1_N"/>
    <property type="match status" value="1"/>
</dbReference>
<dbReference type="PANTHER" id="PTHR15688">
    <property type="entry name" value="KINETOCHORE-ASSOCIATED PROTEIN 1"/>
    <property type="match status" value="1"/>
</dbReference>
<evidence type="ECO:0000259" key="1">
    <source>
        <dbReference type="Pfam" id="PF24506"/>
    </source>
</evidence>
<dbReference type="GO" id="GO:0000070">
    <property type="term" value="P:mitotic sister chromatid segregation"/>
    <property type="evidence" value="ECO:0007669"/>
    <property type="project" value="TreeGrafter"/>
</dbReference>
<evidence type="ECO:0000313" key="4">
    <source>
        <dbReference type="Proteomes" id="UP000230750"/>
    </source>
</evidence>
<reference evidence="3 4" key="1">
    <citation type="journal article" date="2017" name="PLoS Biol.">
        <title>The sea cucumber genome provides insights into morphological evolution and visceral regeneration.</title>
        <authorList>
            <person name="Zhang X."/>
            <person name="Sun L."/>
            <person name="Yuan J."/>
            <person name="Sun Y."/>
            <person name="Gao Y."/>
            <person name="Zhang L."/>
            <person name="Li S."/>
            <person name="Dai H."/>
            <person name="Hamel J.F."/>
            <person name="Liu C."/>
            <person name="Yu Y."/>
            <person name="Liu S."/>
            <person name="Lin W."/>
            <person name="Guo K."/>
            <person name="Jin S."/>
            <person name="Xu P."/>
            <person name="Storey K.B."/>
            <person name="Huan P."/>
            <person name="Zhang T."/>
            <person name="Zhou Y."/>
            <person name="Zhang J."/>
            <person name="Lin C."/>
            <person name="Li X."/>
            <person name="Xing L."/>
            <person name="Huo D."/>
            <person name="Sun M."/>
            <person name="Wang L."/>
            <person name="Mercier A."/>
            <person name="Li F."/>
            <person name="Yang H."/>
            <person name="Xiang J."/>
        </authorList>
    </citation>
    <scope>NUCLEOTIDE SEQUENCE [LARGE SCALE GENOMIC DNA]</scope>
    <source>
        <strain evidence="3">Shaxun</strain>
        <tissue evidence="3">Muscle</tissue>
    </source>
</reference>
<dbReference type="GO" id="GO:0031267">
    <property type="term" value="F:small GTPase binding"/>
    <property type="evidence" value="ECO:0007669"/>
    <property type="project" value="TreeGrafter"/>
</dbReference>
<dbReference type="GO" id="GO:0007094">
    <property type="term" value="P:mitotic spindle assembly checkpoint signaling"/>
    <property type="evidence" value="ECO:0007669"/>
    <property type="project" value="TreeGrafter"/>
</dbReference>
<dbReference type="STRING" id="307972.A0A2G8LR34"/>
<accession>A0A2G8LR34</accession>
<evidence type="ECO:0000259" key="2">
    <source>
        <dbReference type="Pfam" id="PF24520"/>
    </source>
</evidence>
<evidence type="ECO:0000313" key="3">
    <source>
        <dbReference type="EMBL" id="PIK62718.1"/>
    </source>
</evidence>
<dbReference type="OrthoDB" id="343783at2759"/>
<name>A0A2G8LR34_STIJA</name>
<dbReference type="GO" id="GO:0005737">
    <property type="term" value="C:cytoplasm"/>
    <property type="evidence" value="ECO:0007669"/>
    <property type="project" value="TreeGrafter"/>
</dbReference>